<evidence type="ECO:0000256" key="1">
    <source>
        <dbReference type="ARBA" id="ARBA00001974"/>
    </source>
</evidence>
<dbReference type="GO" id="GO:0019646">
    <property type="term" value="P:aerobic electron transport chain"/>
    <property type="evidence" value="ECO:0007669"/>
    <property type="project" value="TreeGrafter"/>
</dbReference>
<keyword evidence="8" id="KW-1185">Reference proteome</keyword>
<organism evidence="7 8">
    <name type="scientific">Aerolutibacter ruishenii</name>
    <dbReference type="NCBI Taxonomy" id="686800"/>
    <lineage>
        <taxon>Bacteria</taxon>
        <taxon>Pseudomonadati</taxon>
        <taxon>Pseudomonadota</taxon>
        <taxon>Gammaproteobacteria</taxon>
        <taxon>Lysobacterales</taxon>
        <taxon>Lysobacteraceae</taxon>
        <taxon>Aerolutibacter</taxon>
    </lineage>
</organism>
<evidence type="ECO:0000256" key="5">
    <source>
        <dbReference type="ARBA" id="ARBA00023002"/>
    </source>
</evidence>
<dbReference type="Gene3D" id="3.50.50.100">
    <property type="match status" value="1"/>
</dbReference>
<dbReference type="InterPro" id="IPR051169">
    <property type="entry name" value="NADH-Q_oxidoreductase"/>
</dbReference>
<comment type="caution">
    <text evidence="7">The sequence shown here is derived from an EMBL/GenBank/DDBJ whole genome shotgun (WGS) entry which is preliminary data.</text>
</comment>
<proteinExistence type="inferred from homology"/>
<gene>
    <name evidence="7" type="ORF">IP93_02960</name>
</gene>
<dbReference type="PANTHER" id="PTHR42913:SF3">
    <property type="entry name" value="64 KDA MITOCHONDRIAL NADH DEHYDROGENASE (EUROFUNG)"/>
    <property type="match status" value="1"/>
</dbReference>
<accession>A0A562LGL4</accession>
<feature type="domain" description="FAD/NAD(P)-binding" evidence="6">
    <location>
        <begin position="32"/>
        <end position="361"/>
    </location>
</feature>
<comment type="cofactor">
    <cofactor evidence="1">
        <name>FAD</name>
        <dbReference type="ChEBI" id="CHEBI:57692"/>
    </cofactor>
</comment>
<evidence type="ECO:0000259" key="6">
    <source>
        <dbReference type="Pfam" id="PF07992"/>
    </source>
</evidence>
<name>A0A562LGL4_9GAMM</name>
<dbReference type="InterPro" id="IPR023753">
    <property type="entry name" value="FAD/NAD-binding_dom"/>
</dbReference>
<reference evidence="7 8" key="1">
    <citation type="journal article" date="2015" name="Stand. Genomic Sci.">
        <title>Genomic Encyclopedia of Bacterial and Archaeal Type Strains, Phase III: the genomes of soil and plant-associated and newly described type strains.</title>
        <authorList>
            <person name="Whitman W.B."/>
            <person name="Woyke T."/>
            <person name="Klenk H.P."/>
            <person name="Zhou Y."/>
            <person name="Lilburn T.G."/>
            <person name="Beck B.J."/>
            <person name="De Vos P."/>
            <person name="Vandamme P."/>
            <person name="Eisen J.A."/>
            <person name="Garrity G."/>
            <person name="Hugenholtz P."/>
            <person name="Kyrpides N.C."/>
        </authorList>
    </citation>
    <scope>NUCLEOTIDE SEQUENCE [LARGE SCALE GENOMIC DNA]</scope>
    <source>
        <strain evidence="7 8">CGMCC 1.10136</strain>
    </source>
</reference>
<dbReference type="InterPro" id="IPR036188">
    <property type="entry name" value="FAD/NAD-bd_sf"/>
</dbReference>
<evidence type="ECO:0000313" key="7">
    <source>
        <dbReference type="EMBL" id="TWI06737.1"/>
    </source>
</evidence>
<protein>
    <submittedName>
        <fullName evidence="7">NADH dehydrogenase</fullName>
    </submittedName>
</protein>
<dbReference type="Proteomes" id="UP000316471">
    <property type="component" value="Unassembled WGS sequence"/>
</dbReference>
<dbReference type="Pfam" id="PF07992">
    <property type="entry name" value="Pyr_redox_2"/>
    <property type="match status" value="1"/>
</dbReference>
<keyword evidence="5" id="KW-0560">Oxidoreductase</keyword>
<comment type="similarity">
    <text evidence="2">Belongs to the NADH dehydrogenase family.</text>
</comment>
<dbReference type="GO" id="GO:0003955">
    <property type="term" value="F:NAD(P)H dehydrogenase (quinone) activity"/>
    <property type="evidence" value="ECO:0007669"/>
    <property type="project" value="TreeGrafter"/>
</dbReference>
<dbReference type="PRINTS" id="PR00368">
    <property type="entry name" value="FADPNR"/>
</dbReference>
<sequence length="457" mass="49253">MRLGAFTGWLAFAASDPISMELTRESRDMRQRVVIIGGGVAGLEVASSLGRRWRGKPGQPSITLVDRDSAHVWKPMLHTIAAGTRDISQQQATFIAQAHDAGFTYQPGELHGLDRNARTVELAAIHAPDGRLLVPARRLEYDLLVLAFGSQANDFGTPGVVEYCYSIDSRRQADAFNRELRLRLLQSLAQETELSIAIVGGGATGVELAAELVQLFETTAAYGVPGLASRISVTLLEGGPRLLAAFPEDISADTLARLEGLGIRVMTGTQVKAANTDGFVLGDGSQLPASLKIWAAGVRAPAIGAGLDGLETNRNNQLVVKPTLQTTRDPAIFALGDCSSLAMEPGGRPLPPTAQVAHQQARHLIRCLPRALRGEPIGDFAYRDLGALVSLGDYDAFGSLGQFGLFKGVTFRGRLAQLSHVMLYRSHQARIHGFWRGGLLWLVDRINSRVRATVRLD</sequence>
<dbReference type="SUPFAM" id="SSF51905">
    <property type="entry name" value="FAD/NAD(P)-binding domain"/>
    <property type="match status" value="1"/>
</dbReference>
<evidence type="ECO:0000313" key="8">
    <source>
        <dbReference type="Proteomes" id="UP000316471"/>
    </source>
</evidence>
<keyword evidence="4" id="KW-0274">FAD</keyword>
<evidence type="ECO:0000256" key="2">
    <source>
        <dbReference type="ARBA" id="ARBA00005272"/>
    </source>
</evidence>
<evidence type="ECO:0000256" key="3">
    <source>
        <dbReference type="ARBA" id="ARBA00022630"/>
    </source>
</evidence>
<keyword evidence="3" id="KW-0285">Flavoprotein</keyword>
<dbReference type="PRINTS" id="PR00469">
    <property type="entry name" value="PNDRDTASEII"/>
</dbReference>
<dbReference type="EMBL" id="VLKP01000016">
    <property type="protein sequence ID" value="TWI06737.1"/>
    <property type="molecule type" value="Genomic_DNA"/>
</dbReference>
<dbReference type="AlphaFoldDB" id="A0A562LGL4"/>
<evidence type="ECO:0000256" key="4">
    <source>
        <dbReference type="ARBA" id="ARBA00022827"/>
    </source>
</evidence>
<dbReference type="PANTHER" id="PTHR42913">
    <property type="entry name" value="APOPTOSIS-INDUCING FACTOR 1"/>
    <property type="match status" value="1"/>
</dbReference>